<keyword evidence="4" id="KW-0472">Membrane</keyword>
<keyword evidence="6" id="KW-1185">Reference proteome</keyword>
<evidence type="ECO:0000313" key="5">
    <source>
        <dbReference type="EMBL" id="SMX53868.1"/>
    </source>
</evidence>
<evidence type="ECO:0000256" key="1">
    <source>
        <dbReference type="PROSITE-ProRule" id="PRU00339"/>
    </source>
</evidence>
<dbReference type="SUPFAM" id="SSF48452">
    <property type="entry name" value="TPR-like"/>
    <property type="match status" value="1"/>
</dbReference>
<dbReference type="RefSeq" id="WP_087861778.1">
    <property type="nucleotide sequence ID" value="NZ_LT859958.1"/>
</dbReference>
<keyword evidence="2" id="KW-0175">Coiled coil</keyword>
<keyword evidence="4" id="KW-0812">Transmembrane</keyword>
<organism evidence="5 6">
    <name type="scientific">Candidatus Brevifilum fermentans</name>
    <dbReference type="NCBI Taxonomy" id="1986204"/>
    <lineage>
        <taxon>Bacteria</taxon>
        <taxon>Bacillati</taxon>
        <taxon>Chloroflexota</taxon>
        <taxon>Anaerolineae</taxon>
        <taxon>Anaerolineales</taxon>
        <taxon>Anaerolineaceae</taxon>
        <taxon>Candidatus Brevifilum</taxon>
    </lineage>
</organism>
<name>A0A1Y6K4S6_9CHLR</name>
<sequence length="605" mass="67520">MLTDLIITAKEVLSQDHPSDQDLLEVENALSAYLEALATERISTPVDYSELEHANRLLREVRRERSRRMADAQNQPVSDVSEQKPQDSFPLAGDTLSISPQMGEDDVYDPLRKFLTSSHDPEAEALMDSAEEAFYGGNYQKAIPLYEKVLAIEPSWSRAQEHRDEAEEFLRSGNIPSVALPPEAGKAFGKAQSAARVFRYQTALGYLDEAFYSLKEAGINRWREGEELRQDLENQMQAHEVFQEGQLLLDRGDLQGGLSKIQAAASAVALPEYIDKAVEIRNDLATLDEIADVVHMSGSISPKKLAEVCQKLDRLSIKYGDIPRISRLRNRLEVILPNTLASLLEDINRQIRLAESASTLEAAKDAYAQSEQGLEVLQVLQPDHPNHRSLQADIQDARAELENLENSLDRAGKSVHQENRLFPRNAFLISKAVRKRFPHDPEVLALKRRLRWYHVSVYGGGAIVGILLILVLWFGGRGISGIIRAQQLARTPSPTVTASITPTSTITLTPTETATPEPSPTETPFYTQTPTPIITGTVLRNLFTRQSCYEAFPATGRLPEGAVVTLISLPNRVFDDLNRECVLVEYRTEETNVIGYILLMDLSFP</sequence>
<dbReference type="OrthoDB" id="5477554at2"/>
<gene>
    <name evidence="5" type="ORF">CFX1CAM_0803</name>
</gene>
<protein>
    <submittedName>
        <fullName evidence="5">Uncharacterized protein</fullName>
    </submittedName>
</protein>
<evidence type="ECO:0000256" key="2">
    <source>
        <dbReference type="SAM" id="Coils"/>
    </source>
</evidence>
<dbReference type="InterPro" id="IPR011990">
    <property type="entry name" value="TPR-like_helical_dom_sf"/>
</dbReference>
<evidence type="ECO:0000256" key="3">
    <source>
        <dbReference type="SAM" id="MobiDB-lite"/>
    </source>
</evidence>
<dbReference type="EMBL" id="LT859958">
    <property type="protein sequence ID" value="SMX53868.1"/>
    <property type="molecule type" value="Genomic_DNA"/>
</dbReference>
<feature type="region of interest" description="Disordered" evidence="3">
    <location>
        <begin position="508"/>
        <end position="527"/>
    </location>
</feature>
<dbReference type="Proteomes" id="UP000195514">
    <property type="component" value="Chromosome I"/>
</dbReference>
<dbReference type="Gene3D" id="1.25.40.10">
    <property type="entry name" value="Tetratricopeptide repeat domain"/>
    <property type="match status" value="1"/>
</dbReference>
<feature type="region of interest" description="Disordered" evidence="3">
    <location>
        <begin position="65"/>
        <end position="101"/>
    </location>
</feature>
<feature type="coiled-coil region" evidence="2">
    <location>
        <begin position="387"/>
        <end position="421"/>
    </location>
</feature>
<keyword evidence="1" id="KW-0802">TPR repeat</keyword>
<proteinExistence type="predicted"/>
<feature type="repeat" description="TPR" evidence="1">
    <location>
        <begin position="123"/>
        <end position="156"/>
    </location>
</feature>
<accession>A0A1Y6K4S6</accession>
<dbReference type="AlphaFoldDB" id="A0A1Y6K4S6"/>
<keyword evidence="4" id="KW-1133">Transmembrane helix</keyword>
<dbReference type="KEGG" id="abat:CFX1CAM_0803"/>
<feature type="transmembrane region" description="Helical" evidence="4">
    <location>
        <begin position="452"/>
        <end position="474"/>
    </location>
</feature>
<feature type="compositionally biased region" description="Low complexity" evidence="3">
    <location>
        <begin position="508"/>
        <end position="524"/>
    </location>
</feature>
<evidence type="ECO:0000256" key="4">
    <source>
        <dbReference type="SAM" id="Phobius"/>
    </source>
</evidence>
<dbReference type="PROSITE" id="PS50005">
    <property type="entry name" value="TPR"/>
    <property type="match status" value="1"/>
</dbReference>
<reference evidence="6" key="1">
    <citation type="submission" date="2017-05" db="EMBL/GenBank/DDBJ databases">
        <authorList>
            <person name="Kirkegaard R."/>
            <person name="Mcilroy J S."/>
        </authorList>
    </citation>
    <scope>NUCLEOTIDE SEQUENCE [LARGE SCALE GENOMIC DNA]</scope>
</reference>
<evidence type="ECO:0000313" key="6">
    <source>
        <dbReference type="Proteomes" id="UP000195514"/>
    </source>
</evidence>
<dbReference type="InterPro" id="IPR019734">
    <property type="entry name" value="TPR_rpt"/>
</dbReference>